<dbReference type="STRING" id="6185.A0A094ZNK3"/>
<name>A0A094ZNK3_SCHHA</name>
<dbReference type="SUPFAM" id="SSF47862">
    <property type="entry name" value="Saposin"/>
    <property type="match status" value="1"/>
</dbReference>
<dbReference type="InterPro" id="IPR051428">
    <property type="entry name" value="Sphingo_Act-Surfact_Prot"/>
</dbReference>
<dbReference type="EMBL" id="KL250620">
    <property type="protein sequence ID" value="KGB34589.1"/>
    <property type="molecule type" value="Genomic_DNA"/>
</dbReference>
<proteinExistence type="predicted"/>
<dbReference type="InterPro" id="IPR011001">
    <property type="entry name" value="Saposin-like"/>
</dbReference>
<accession>A0A094ZNK3</accession>
<feature type="non-terminal residue" evidence="1">
    <location>
        <position position="1"/>
    </location>
</feature>
<organism evidence="1">
    <name type="scientific">Schistosoma haematobium</name>
    <name type="common">Blood fluke</name>
    <dbReference type="NCBI Taxonomy" id="6185"/>
    <lineage>
        <taxon>Eukaryota</taxon>
        <taxon>Metazoa</taxon>
        <taxon>Spiralia</taxon>
        <taxon>Lophotrochozoa</taxon>
        <taxon>Platyhelminthes</taxon>
        <taxon>Trematoda</taxon>
        <taxon>Digenea</taxon>
        <taxon>Strigeidida</taxon>
        <taxon>Schistosomatoidea</taxon>
        <taxon>Schistosomatidae</taxon>
        <taxon>Schistosoma</taxon>
    </lineage>
</organism>
<dbReference type="Gene3D" id="1.10.225.10">
    <property type="entry name" value="Saposin-like"/>
    <property type="match status" value="2"/>
</dbReference>
<reference evidence="1" key="1">
    <citation type="journal article" date="2012" name="Nat. Genet.">
        <title>Whole-genome sequence of Schistosoma haematobium.</title>
        <authorList>
            <person name="Young N.D."/>
            <person name="Jex A.R."/>
            <person name="Li B."/>
            <person name="Liu S."/>
            <person name="Yang L."/>
            <person name="Xiong Z."/>
            <person name="Li Y."/>
            <person name="Cantacessi C."/>
            <person name="Hall R.S."/>
            <person name="Xu X."/>
            <person name="Chen F."/>
            <person name="Wu X."/>
            <person name="Zerlotini A."/>
            <person name="Oliveira G."/>
            <person name="Hofmann A."/>
            <person name="Zhang G."/>
            <person name="Fang X."/>
            <person name="Kang Y."/>
            <person name="Campbell B.E."/>
            <person name="Loukas A."/>
            <person name="Ranganathan S."/>
            <person name="Rollinson D."/>
            <person name="Rinaldi G."/>
            <person name="Brindley P.J."/>
            <person name="Yang H."/>
            <person name="Wang J."/>
            <person name="Wang J."/>
            <person name="Gasser R.B."/>
        </authorList>
    </citation>
    <scope>NUCLEOTIDE SEQUENCE [LARGE SCALE GENOMIC DNA]</scope>
</reference>
<dbReference type="AlphaFoldDB" id="A0A094ZNK3"/>
<evidence type="ECO:0000313" key="1">
    <source>
        <dbReference type="EMBL" id="KGB34589.1"/>
    </source>
</evidence>
<dbReference type="PROSITE" id="PS50015">
    <property type="entry name" value="SAP_B"/>
    <property type="match status" value="2"/>
</dbReference>
<dbReference type="SMART" id="SM00741">
    <property type="entry name" value="SapB"/>
    <property type="match status" value="2"/>
</dbReference>
<dbReference type="Pfam" id="PF03489">
    <property type="entry name" value="SapB_2"/>
    <property type="match status" value="1"/>
</dbReference>
<gene>
    <name evidence="1" type="ORF">MS3_02805</name>
</gene>
<dbReference type="InterPro" id="IPR008139">
    <property type="entry name" value="SaposinB_dom"/>
</dbReference>
<dbReference type="PANTHER" id="PTHR11480">
    <property type="entry name" value="SAPOSIN-RELATED"/>
    <property type="match status" value="1"/>
</dbReference>
<dbReference type="InterPro" id="IPR008138">
    <property type="entry name" value="SapB_2"/>
</dbReference>
<sequence>IYVSLCYFFTQNLVAKRNIDDNSTLAECDTCLAGMNLVHYILSENYWVEIYMIAAQQLCQSIPSESLRDTCLKYVNNYLNDTLKILATAVNPDYICKALQACTNNTNSLTNRNIGDSILCEECKFVYSRIQSIFTDHTETKQMKSSLKMICLLYASDESKCNKVLQEYIDYAITYFQHHRADQSCYVSNPVLNQYHHRVYRRTISDVSNENNVRFNFYLCIDIIEVQLQKESSVYISCIQLKVVYSMKYKYVNVT</sequence>
<protein>
    <submittedName>
        <fullName evidence="1">Uncharacterized protein</fullName>
    </submittedName>
</protein>